<evidence type="ECO:0000256" key="2">
    <source>
        <dbReference type="ARBA" id="ARBA00022737"/>
    </source>
</evidence>
<reference evidence="6 7" key="1">
    <citation type="journal article" date="2013" name="Curr. Biol.">
        <title>The Genome of the Foraminiferan Reticulomyxa filosa.</title>
        <authorList>
            <person name="Glockner G."/>
            <person name="Hulsmann N."/>
            <person name="Schleicher M."/>
            <person name="Noegel A.A."/>
            <person name="Eichinger L."/>
            <person name="Gallinger C."/>
            <person name="Pawlowski J."/>
            <person name="Sierra R."/>
            <person name="Euteneuer U."/>
            <person name="Pillet L."/>
            <person name="Moustafa A."/>
            <person name="Platzer M."/>
            <person name="Groth M."/>
            <person name="Szafranski K."/>
            <person name="Schliwa M."/>
        </authorList>
    </citation>
    <scope>NUCLEOTIDE SEQUENCE [LARGE SCALE GENOMIC DNA]</scope>
</reference>
<feature type="compositionally biased region" description="Polar residues" evidence="3">
    <location>
        <begin position="411"/>
        <end position="420"/>
    </location>
</feature>
<evidence type="ECO:0000259" key="5">
    <source>
        <dbReference type="Pfam" id="PF12894"/>
    </source>
</evidence>
<evidence type="ECO:0000256" key="3">
    <source>
        <dbReference type="SAM" id="MobiDB-lite"/>
    </source>
</evidence>
<dbReference type="SMART" id="SM00320">
    <property type="entry name" value="WD40"/>
    <property type="match status" value="3"/>
</dbReference>
<feature type="non-terminal residue" evidence="6">
    <location>
        <position position="1"/>
    </location>
</feature>
<dbReference type="InterPro" id="IPR045151">
    <property type="entry name" value="DCAF8"/>
</dbReference>
<dbReference type="GO" id="GO:0005737">
    <property type="term" value="C:cytoplasm"/>
    <property type="evidence" value="ECO:0007669"/>
    <property type="project" value="TreeGrafter"/>
</dbReference>
<dbReference type="Pfam" id="PF12894">
    <property type="entry name" value="ANAPC4_WD40"/>
    <property type="match status" value="1"/>
</dbReference>
<dbReference type="InterPro" id="IPR001680">
    <property type="entry name" value="WD40_rpt"/>
</dbReference>
<dbReference type="EMBL" id="ASPP01006610">
    <property type="protein sequence ID" value="ETO28545.1"/>
    <property type="molecule type" value="Genomic_DNA"/>
</dbReference>
<evidence type="ECO:0000313" key="7">
    <source>
        <dbReference type="Proteomes" id="UP000023152"/>
    </source>
</evidence>
<evidence type="ECO:0000256" key="4">
    <source>
        <dbReference type="SAM" id="Phobius"/>
    </source>
</evidence>
<dbReference type="InterPro" id="IPR024977">
    <property type="entry name" value="Apc4-like_WD40_dom"/>
</dbReference>
<keyword evidence="2" id="KW-0677">Repeat</keyword>
<dbReference type="Gene3D" id="2.130.10.10">
    <property type="entry name" value="YVTN repeat-like/Quinoprotein amine dehydrogenase"/>
    <property type="match status" value="1"/>
</dbReference>
<keyword evidence="4" id="KW-0472">Membrane</keyword>
<feature type="region of interest" description="Disordered" evidence="3">
    <location>
        <begin position="249"/>
        <end position="289"/>
    </location>
</feature>
<proteinExistence type="predicted"/>
<feature type="domain" description="Anaphase-promoting complex subunit 4-like WD40" evidence="5">
    <location>
        <begin position="187"/>
        <end position="230"/>
    </location>
</feature>
<keyword evidence="1" id="KW-0853">WD repeat</keyword>
<feature type="compositionally biased region" description="Basic and acidic residues" evidence="3">
    <location>
        <begin position="267"/>
        <end position="279"/>
    </location>
</feature>
<dbReference type="SUPFAM" id="SSF50978">
    <property type="entry name" value="WD40 repeat-like"/>
    <property type="match status" value="1"/>
</dbReference>
<feature type="transmembrane region" description="Helical" evidence="4">
    <location>
        <begin position="44"/>
        <end position="64"/>
    </location>
</feature>
<feature type="region of interest" description="Disordered" evidence="3">
    <location>
        <begin position="597"/>
        <end position="620"/>
    </location>
</feature>
<dbReference type="PANTHER" id="PTHR15574:SF21">
    <property type="entry name" value="DDB1- AND CUL4-ASSOCIATED FACTOR 8"/>
    <property type="match status" value="1"/>
</dbReference>
<dbReference type="Proteomes" id="UP000023152">
    <property type="component" value="Unassembled WGS sequence"/>
</dbReference>
<organism evidence="6 7">
    <name type="scientific">Reticulomyxa filosa</name>
    <dbReference type="NCBI Taxonomy" id="46433"/>
    <lineage>
        <taxon>Eukaryota</taxon>
        <taxon>Sar</taxon>
        <taxon>Rhizaria</taxon>
        <taxon>Retaria</taxon>
        <taxon>Foraminifera</taxon>
        <taxon>Monothalamids</taxon>
        <taxon>Reticulomyxidae</taxon>
        <taxon>Reticulomyxa</taxon>
    </lineage>
</organism>
<feature type="compositionally biased region" description="Polar residues" evidence="3">
    <location>
        <begin position="391"/>
        <end position="401"/>
    </location>
</feature>
<comment type="caution">
    <text evidence="6">The sequence shown here is derived from an EMBL/GenBank/DDBJ whole genome shotgun (WGS) entry which is preliminary data.</text>
</comment>
<keyword evidence="4" id="KW-0812">Transmembrane</keyword>
<dbReference type="InterPro" id="IPR036322">
    <property type="entry name" value="WD40_repeat_dom_sf"/>
</dbReference>
<evidence type="ECO:0000313" key="6">
    <source>
        <dbReference type="EMBL" id="ETO28545.1"/>
    </source>
</evidence>
<keyword evidence="7" id="KW-1185">Reference proteome</keyword>
<dbReference type="GO" id="GO:0080008">
    <property type="term" value="C:Cul4-RING E3 ubiquitin ligase complex"/>
    <property type="evidence" value="ECO:0007669"/>
    <property type="project" value="TreeGrafter"/>
</dbReference>
<dbReference type="Pfam" id="PF00400">
    <property type="entry name" value="WD40"/>
    <property type="match status" value="1"/>
</dbReference>
<name>X6NQH6_RETFI</name>
<dbReference type="PANTHER" id="PTHR15574">
    <property type="entry name" value="WD REPEAT DOMAIN-CONTAINING FAMILY"/>
    <property type="match status" value="1"/>
</dbReference>
<sequence>YNILSRRTSEQIAIHSESCHKLDIISPTVFITCSEDGHIKLIDMVCYVSFFLFLPPFFFSFYYLQKKKKKKKKRRDPSTMNKTQDPEDINNSLVQVTEIDHAPPEPLQSGSTYVIQANSGDFKKTTLCCYTVTLNPLNNNIIAAGCRDQWVRFLFLFFFFSREAIQYNKKMLYIFVFGKRRDFFGLNGESVTSLAWSYDGRELVASYSQRDIALFDIYSSKACSAFHSSSPLEETKETDMDDNNLVQSSSRLQSNTLSKPAGTVSGYEEKEHHTMESHVVESTTDAGPVHSNIDLDEKKEESLLSAHNQVSQYGTIKTGSKKKKTQTILLHLTEYIQIHLFCVVDPDLNSPSNDLVGGGDEILHFDTDQTESEHEDNDESQSETENENETGKNMNDETLNNESERKEEEQSSVFTRTTNKLKMKAALTKDQTKNAFQHAKNLSQQISDQVKQKFAGAQPMRTALSELHRKIKGIKAVDEGVPIGFELKTYQGHRSVETIKECNFLGPRSEYVMSGSDCGHVFIWKKSDGTLGNPVNCSLVTSGLDHTVKFFIPTAESPNDMKERETVLNQNQERQGSSRNRLAATLLYLLMRRGLLEPEDSMGDEDHPTEYIDISDDNDT</sequence>
<feature type="region of interest" description="Disordered" evidence="3">
    <location>
        <begin position="368"/>
        <end position="420"/>
    </location>
</feature>
<dbReference type="InterPro" id="IPR015943">
    <property type="entry name" value="WD40/YVTN_repeat-like_dom_sf"/>
</dbReference>
<dbReference type="AlphaFoldDB" id="X6NQH6"/>
<feature type="compositionally biased region" description="Acidic residues" evidence="3">
    <location>
        <begin position="368"/>
        <end position="388"/>
    </location>
</feature>
<keyword evidence="4" id="KW-1133">Transmembrane helix</keyword>
<accession>X6NQH6</accession>
<gene>
    <name evidence="6" type="ORF">RFI_08584</name>
</gene>
<dbReference type="OrthoDB" id="4869960at2759"/>
<evidence type="ECO:0000256" key="1">
    <source>
        <dbReference type="ARBA" id="ARBA00022574"/>
    </source>
</evidence>
<feature type="compositionally biased region" description="Polar residues" evidence="3">
    <location>
        <begin position="249"/>
        <end position="258"/>
    </location>
</feature>
<protein>
    <submittedName>
        <fullName evidence="6">DDB1-and CUL4-associated factor 8-like protein 1</fullName>
    </submittedName>
</protein>